<protein>
    <submittedName>
        <fullName evidence="2">Uncharacterized protein</fullName>
    </submittedName>
</protein>
<reference evidence="2" key="1">
    <citation type="submission" date="2020-02" db="EMBL/GenBank/DDBJ databases">
        <authorList>
            <person name="Scholz U."/>
            <person name="Mascher M."/>
            <person name="Fiebig A."/>
        </authorList>
    </citation>
    <scope>NUCLEOTIDE SEQUENCE</scope>
</reference>
<name>A0A7I8LLC5_SPIIN</name>
<keyword evidence="3" id="KW-1185">Reference proteome</keyword>
<dbReference type="Proteomes" id="UP000663760">
    <property type="component" value="Chromosome 18"/>
</dbReference>
<evidence type="ECO:0000256" key="1">
    <source>
        <dbReference type="SAM" id="Phobius"/>
    </source>
</evidence>
<keyword evidence="1" id="KW-0812">Transmembrane</keyword>
<keyword evidence="1" id="KW-1133">Transmembrane helix</keyword>
<proteinExistence type="predicted"/>
<gene>
    <name evidence="2" type="ORF">SI8410_18021258</name>
</gene>
<feature type="transmembrane region" description="Helical" evidence="1">
    <location>
        <begin position="20"/>
        <end position="37"/>
    </location>
</feature>
<dbReference type="AlphaFoldDB" id="A0A7I8LLC5"/>
<accession>A0A7I8LLC5</accession>
<dbReference type="EMBL" id="LR746281">
    <property type="protein sequence ID" value="CAA7410580.1"/>
    <property type="molecule type" value="Genomic_DNA"/>
</dbReference>
<sequence>MLTTPPDYAFDLLVNPIDQRVLPFFYLFIFFSFSSFIS</sequence>
<keyword evidence="1" id="KW-0472">Membrane</keyword>
<evidence type="ECO:0000313" key="3">
    <source>
        <dbReference type="Proteomes" id="UP000663760"/>
    </source>
</evidence>
<organism evidence="2 3">
    <name type="scientific">Spirodela intermedia</name>
    <name type="common">Intermediate duckweed</name>
    <dbReference type="NCBI Taxonomy" id="51605"/>
    <lineage>
        <taxon>Eukaryota</taxon>
        <taxon>Viridiplantae</taxon>
        <taxon>Streptophyta</taxon>
        <taxon>Embryophyta</taxon>
        <taxon>Tracheophyta</taxon>
        <taxon>Spermatophyta</taxon>
        <taxon>Magnoliopsida</taxon>
        <taxon>Liliopsida</taxon>
        <taxon>Araceae</taxon>
        <taxon>Lemnoideae</taxon>
        <taxon>Spirodela</taxon>
    </lineage>
</organism>
<evidence type="ECO:0000313" key="2">
    <source>
        <dbReference type="EMBL" id="CAA7410580.1"/>
    </source>
</evidence>